<feature type="repeat" description="PPR" evidence="2">
    <location>
        <begin position="118"/>
        <end position="152"/>
    </location>
</feature>
<keyword evidence="5" id="KW-1185">Reference proteome</keyword>
<evidence type="ECO:0000256" key="1">
    <source>
        <dbReference type="ARBA" id="ARBA00022737"/>
    </source>
</evidence>
<dbReference type="InterPro" id="IPR001623">
    <property type="entry name" value="DnaJ_domain"/>
</dbReference>
<feature type="repeat" description="PPR" evidence="2">
    <location>
        <begin position="220"/>
        <end position="254"/>
    </location>
</feature>
<evidence type="ECO:0000256" key="2">
    <source>
        <dbReference type="PROSITE-ProRule" id="PRU00708"/>
    </source>
</evidence>
<dbReference type="GO" id="GO:0009451">
    <property type="term" value="P:RNA modification"/>
    <property type="evidence" value="ECO:0007669"/>
    <property type="project" value="InterPro"/>
</dbReference>
<dbReference type="CDD" id="cd06257">
    <property type="entry name" value="DnaJ"/>
    <property type="match status" value="1"/>
</dbReference>
<dbReference type="PROSITE" id="PS51375">
    <property type="entry name" value="PPR"/>
    <property type="match status" value="4"/>
</dbReference>
<dbReference type="Gene3D" id="3.30.70.20">
    <property type="match status" value="1"/>
</dbReference>
<dbReference type="Pfam" id="PF13041">
    <property type="entry name" value="PPR_2"/>
    <property type="match status" value="2"/>
</dbReference>
<feature type="repeat" description="PPR" evidence="2">
    <location>
        <begin position="391"/>
        <end position="425"/>
    </location>
</feature>
<dbReference type="Gene3D" id="1.25.40.10">
    <property type="entry name" value="Tetratricopeptide repeat domain"/>
    <property type="match status" value="4"/>
</dbReference>
<keyword evidence="1" id="KW-0677">Repeat</keyword>
<dbReference type="FunFam" id="1.25.40.10:FF:000366">
    <property type="entry name" value="Pentatricopeptide (PPR) repeat-containing protein"/>
    <property type="match status" value="1"/>
</dbReference>
<dbReference type="PANTHER" id="PTHR47926">
    <property type="entry name" value="PENTATRICOPEPTIDE REPEAT-CONTAINING PROTEIN"/>
    <property type="match status" value="1"/>
</dbReference>
<gene>
    <name evidence="4" type="ORF">K2173_027192</name>
</gene>
<dbReference type="FunFam" id="1.25.40.10:FF:000031">
    <property type="entry name" value="Pentatricopeptide repeat-containing protein mitochondrial"/>
    <property type="match status" value="1"/>
</dbReference>
<dbReference type="GO" id="GO:0003723">
    <property type="term" value="F:RNA binding"/>
    <property type="evidence" value="ECO:0007669"/>
    <property type="project" value="InterPro"/>
</dbReference>
<dbReference type="AlphaFoldDB" id="A0AAV8TYI2"/>
<proteinExistence type="predicted"/>
<evidence type="ECO:0000313" key="4">
    <source>
        <dbReference type="EMBL" id="KAJ8772015.1"/>
    </source>
</evidence>
<evidence type="ECO:0000313" key="5">
    <source>
        <dbReference type="Proteomes" id="UP001159364"/>
    </source>
</evidence>
<organism evidence="4 5">
    <name type="scientific">Erythroxylum novogranatense</name>
    <dbReference type="NCBI Taxonomy" id="1862640"/>
    <lineage>
        <taxon>Eukaryota</taxon>
        <taxon>Viridiplantae</taxon>
        <taxon>Streptophyta</taxon>
        <taxon>Embryophyta</taxon>
        <taxon>Tracheophyta</taxon>
        <taxon>Spermatophyta</taxon>
        <taxon>Magnoliopsida</taxon>
        <taxon>eudicotyledons</taxon>
        <taxon>Gunneridae</taxon>
        <taxon>Pentapetalae</taxon>
        <taxon>rosids</taxon>
        <taxon>fabids</taxon>
        <taxon>Malpighiales</taxon>
        <taxon>Erythroxylaceae</taxon>
        <taxon>Erythroxylum</taxon>
    </lineage>
</organism>
<evidence type="ECO:0000259" key="3">
    <source>
        <dbReference type="PROSITE" id="PS50076"/>
    </source>
</evidence>
<dbReference type="SUPFAM" id="SSF46565">
    <property type="entry name" value="Chaperone J-domain"/>
    <property type="match status" value="1"/>
</dbReference>
<dbReference type="Gene3D" id="1.10.287.110">
    <property type="entry name" value="DnaJ domain"/>
    <property type="match status" value="1"/>
</dbReference>
<dbReference type="InterPro" id="IPR011990">
    <property type="entry name" value="TPR-like_helical_dom_sf"/>
</dbReference>
<dbReference type="FunFam" id="1.25.40.10:FF:000196">
    <property type="entry name" value="Pentatricopeptide repeat-containing protein At4g14850"/>
    <property type="match status" value="1"/>
</dbReference>
<dbReference type="Pfam" id="PF01535">
    <property type="entry name" value="PPR"/>
    <property type="match status" value="5"/>
</dbReference>
<dbReference type="NCBIfam" id="TIGR00756">
    <property type="entry name" value="PPR"/>
    <property type="match status" value="4"/>
</dbReference>
<dbReference type="PROSITE" id="PS50076">
    <property type="entry name" value="DNAJ_2"/>
    <property type="match status" value="1"/>
</dbReference>
<dbReference type="PRINTS" id="PR00625">
    <property type="entry name" value="JDOMAIN"/>
</dbReference>
<sequence length="909" mass="102722">MKSKWVIHKLNTYLPFCPNSLRSPFKTEILGNLTSKTSTFVLDHVDISVLLSLCSREGYLHLGSSLHASIVKNHEFDLHDHSGSRNAVVIWNSILSMYSKCGVLVDAVKLFEEIPKRDTVSWNTIISGFLRHGDMSVGFSFFKQMQHLGIYRLDQATLTTTLSACDRTEFIHISKMLHGLAFSIGLEWEITVGNALITSYFRCGCYGSGRQVFDEMLERNVVTWTAIMSGLARNKLYEDSLRMLVKMRRQLVKPNLLTYLSSLVACSGLQALMGGRQIHGLVCKLGIESEMCVESALMDMYAKCGIVEDAWQIFECAEEFDEVSMTVILTGFVQNGFEEQAVHMFVKIMKAGYEIDPNMVSAVLGVFGEDNSLALGKQIHSLIVKRSFGSNVFVGNGLINMYSKCGDIDESVKIFNRMQRRNLVSWNSMIATFACHGVGIRALQLYEVMRLERVEPTDVTFLSLLHACSHVGLVDKGMEFLKSMTEVYGIRPRSEHYSCVVDMLGRAGHLSEAKNFIEGLPVKSDALVWQALLGACSVYGNAEIGKYAAEKLFLLEPGKPAPYILLANMYSSEGRWKERARTIKRMKEARVAKETGISWIEIENKVHKFVVGDRMHPQSEIINLVLAKLFEPMRDEGYEPEKRLLKYYLDEGYDSNASLQRKNLYAYHFPSYSHPKYPLSSSSLPYSDNCTSVHCRKRNGECSPLSTSSAYMVLGVHPGCSAAELKAAFRVKVKKFHPDLNRDRENSDEMIRRVIQAYEMLSGHTRPEIIESECLDPFDKPECEAFDIFVNEVRCLGKGCPYSCIERAPHAFKYASSTDTARAKSQGMHEDYQVQVAVGQCPRNCIHYVTPSQRIILEELLESVLMAPYDTSAEANLLYSLITKARFENNRFQKPKKQPKTSSKHVDWF</sequence>
<dbReference type="InterPro" id="IPR002885">
    <property type="entry name" value="PPR_rpt"/>
</dbReference>
<comment type="caution">
    <text evidence="4">The sequence shown here is derived from an EMBL/GenBank/DDBJ whole genome shotgun (WGS) entry which is preliminary data.</text>
</comment>
<dbReference type="InterPro" id="IPR046960">
    <property type="entry name" value="PPR_At4g14850-like_plant"/>
</dbReference>
<dbReference type="Pfam" id="PF00226">
    <property type="entry name" value="DnaJ"/>
    <property type="match status" value="1"/>
</dbReference>
<dbReference type="PANTHER" id="PTHR47926:SF374">
    <property type="entry name" value="PENTATRICOPEPTIDE REPEAT-CONTAINING PROTEIN"/>
    <property type="match status" value="1"/>
</dbReference>
<dbReference type="Pfam" id="PF20431">
    <property type="entry name" value="E_motif"/>
    <property type="match status" value="1"/>
</dbReference>
<dbReference type="SMART" id="SM00271">
    <property type="entry name" value="DnaJ"/>
    <property type="match status" value="1"/>
</dbReference>
<dbReference type="InterPro" id="IPR046848">
    <property type="entry name" value="E_motif"/>
</dbReference>
<reference evidence="4 5" key="1">
    <citation type="submission" date="2021-09" db="EMBL/GenBank/DDBJ databases">
        <title>Genomic insights and catalytic innovation underlie evolution of tropane alkaloids biosynthesis.</title>
        <authorList>
            <person name="Wang Y.-J."/>
            <person name="Tian T."/>
            <person name="Huang J.-P."/>
            <person name="Huang S.-X."/>
        </authorList>
    </citation>
    <scope>NUCLEOTIDE SEQUENCE [LARGE SCALE GENOMIC DNA]</scope>
    <source>
        <strain evidence="4">KIB-2018</strain>
        <tissue evidence="4">Leaf</tissue>
    </source>
</reference>
<dbReference type="Proteomes" id="UP001159364">
    <property type="component" value="Linkage Group LG02"/>
</dbReference>
<protein>
    <recommendedName>
        <fullName evidence="3">J domain-containing protein</fullName>
    </recommendedName>
</protein>
<feature type="repeat" description="PPR" evidence="2">
    <location>
        <begin position="87"/>
        <end position="117"/>
    </location>
</feature>
<name>A0AAV8TYI2_9ROSI</name>
<dbReference type="InterPro" id="IPR036869">
    <property type="entry name" value="J_dom_sf"/>
</dbReference>
<dbReference type="EMBL" id="JAIWQS010000002">
    <property type="protein sequence ID" value="KAJ8772015.1"/>
    <property type="molecule type" value="Genomic_DNA"/>
</dbReference>
<accession>A0AAV8TYI2</accession>
<feature type="domain" description="J" evidence="3">
    <location>
        <begin position="709"/>
        <end position="779"/>
    </location>
</feature>